<reference evidence="1 2" key="1">
    <citation type="submission" date="2020-02" db="EMBL/GenBank/DDBJ databases">
        <title>Draft genome sequence of two Spirosoma agri KCTC 52727 and Spirosoma terrae KCTC 52035.</title>
        <authorList>
            <person name="Rojas J."/>
            <person name="Ambika Manirajan B."/>
            <person name="Suarez C."/>
            <person name="Ratering S."/>
            <person name="Schnell S."/>
        </authorList>
    </citation>
    <scope>NUCLEOTIDE SEQUENCE [LARGE SCALE GENOMIC DNA]</scope>
    <source>
        <strain evidence="1 2">KCTC 52035</strain>
    </source>
</reference>
<evidence type="ECO:0000313" key="1">
    <source>
        <dbReference type="EMBL" id="NDU93966.1"/>
    </source>
</evidence>
<protein>
    <submittedName>
        <fullName evidence="1">Uncharacterized protein</fullName>
    </submittedName>
</protein>
<dbReference type="EMBL" id="JAAFZH010000001">
    <property type="protein sequence ID" value="NDU93966.1"/>
    <property type="molecule type" value="Genomic_DNA"/>
</dbReference>
<gene>
    <name evidence="1" type="ORF">GK108_03700</name>
</gene>
<accession>A0A6L9L0G7</accession>
<comment type="caution">
    <text evidence="1">The sequence shown here is derived from an EMBL/GenBank/DDBJ whole genome shotgun (WGS) entry which is preliminary data.</text>
</comment>
<name>A0A6L9L0G7_9BACT</name>
<dbReference type="Proteomes" id="UP000474175">
    <property type="component" value="Unassembled WGS sequence"/>
</dbReference>
<dbReference type="AlphaFoldDB" id="A0A6L9L0G7"/>
<evidence type="ECO:0000313" key="2">
    <source>
        <dbReference type="Proteomes" id="UP000474175"/>
    </source>
</evidence>
<dbReference type="Gene3D" id="2.60.40.10">
    <property type="entry name" value="Immunoglobulins"/>
    <property type="match status" value="1"/>
</dbReference>
<proteinExistence type="predicted"/>
<keyword evidence="2" id="KW-1185">Reference proteome</keyword>
<dbReference type="RefSeq" id="WP_163942933.1">
    <property type="nucleotide sequence ID" value="NZ_JAAFZH010000001.1"/>
</dbReference>
<dbReference type="InterPro" id="IPR013783">
    <property type="entry name" value="Ig-like_fold"/>
</dbReference>
<organism evidence="1 2">
    <name type="scientific">Spirosoma terrae</name>
    <dbReference type="NCBI Taxonomy" id="1968276"/>
    <lineage>
        <taxon>Bacteria</taxon>
        <taxon>Pseudomonadati</taxon>
        <taxon>Bacteroidota</taxon>
        <taxon>Cytophagia</taxon>
        <taxon>Cytophagales</taxon>
        <taxon>Cytophagaceae</taxon>
        <taxon>Spirosoma</taxon>
    </lineage>
</organism>
<sequence length="60" mass="6469">MLTLSTSFGDQPLRIIDNVPASQQSYQDGSAQKGTYQYALKAVYADGGESPLSAFVQVVR</sequence>